<dbReference type="Pfam" id="PF00632">
    <property type="entry name" value="HECT"/>
    <property type="match status" value="1"/>
</dbReference>
<comment type="caution">
    <text evidence="9">The sequence shown here is derived from an EMBL/GenBank/DDBJ whole genome shotgun (WGS) entry which is preliminary data.</text>
</comment>
<evidence type="ECO:0000313" key="9">
    <source>
        <dbReference type="EMBL" id="PHJ18373.1"/>
    </source>
</evidence>
<dbReference type="InterPro" id="IPR000569">
    <property type="entry name" value="HECT_dom"/>
</dbReference>
<comment type="catalytic activity">
    <reaction evidence="1">
        <text>S-ubiquitinyl-[E2 ubiquitin-conjugating enzyme]-L-cysteine + [acceptor protein]-L-lysine = [E2 ubiquitin-conjugating enzyme]-L-cysteine + N(6)-ubiquitinyl-[acceptor protein]-L-lysine.</text>
        <dbReference type="EC" id="2.3.2.26"/>
    </reaction>
</comment>
<dbReference type="GeneID" id="94431154"/>
<evidence type="ECO:0000256" key="6">
    <source>
        <dbReference type="PROSITE-ProRule" id="PRU00104"/>
    </source>
</evidence>
<evidence type="ECO:0000256" key="4">
    <source>
        <dbReference type="ARBA" id="ARBA00022679"/>
    </source>
</evidence>
<feature type="signal peptide" evidence="7">
    <location>
        <begin position="1"/>
        <end position="16"/>
    </location>
</feature>
<evidence type="ECO:0000259" key="8">
    <source>
        <dbReference type="PROSITE" id="PS50237"/>
    </source>
</evidence>
<dbReference type="Proteomes" id="UP000221165">
    <property type="component" value="Unassembled WGS sequence"/>
</dbReference>
<evidence type="ECO:0000256" key="2">
    <source>
        <dbReference type="ARBA" id="ARBA00004906"/>
    </source>
</evidence>
<keyword evidence="5 6" id="KW-0833">Ubl conjugation pathway</keyword>
<keyword evidence="10" id="KW-1185">Reference proteome</keyword>
<name>A0A2C6KPQ2_9APIC</name>
<dbReference type="EMBL" id="MIGC01004191">
    <property type="protein sequence ID" value="PHJ18373.1"/>
    <property type="molecule type" value="Genomic_DNA"/>
</dbReference>
<dbReference type="PROSITE" id="PS50237">
    <property type="entry name" value="HECT"/>
    <property type="match status" value="1"/>
</dbReference>
<dbReference type="OrthoDB" id="333382at2759"/>
<dbReference type="GO" id="GO:0061630">
    <property type="term" value="F:ubiquitin protein ligase activity"/>
    <property type="evidence" value="ECO:0007669"/>
    <property type="project" value="UniProtKB-EC"/>
</dbReference>
<keyword evidence="7" id="KW-0732">Signal</keyword>
<dbReference type="Gene3D" id="3.30.2410.10">
    <property type="entry name" value="Hect, E3 ligase catalytic domain"/>
    <property type="match status" value="1"/>
</dbReference>
<dbReference type="Gene3D" id="3.30.2160.10">
    <property type="entry name" value="Hect, E3 ligase catalytic domain"/>
    <property type="match status" value="1"/>
</dbReference>
<comment type="pathway">
    <text evidence="2">Protein modification; protein ubiquitination.</text>
</comment>
<accession>A0A2C6KPQ2</accession>
<dbReference type="InterPro" id="IPR050409">
    <property type="entry name" value="E3_ubiq-protein_ligase"/>
</dbReference>
<feature type="chain" id="PRO_5013129866" description="HECT-type E3 ubiquitin transferase" evidence="7">
    <location>
        <begin position="17"/>
        <end position="163"/>
    </location>
</feature>
<dbReference type="GO" id="GO:0016567">
    <property type="term" value="P:protein ubiquitination"/>
    <property type="evidence" value="ECO:0007669"/>
    <property type="project" value="TreeGrafter"/>
</dbReference>
<dbReference type="Gene3D" id="3.90.1750.10">
    <property type="entry name" value="Hect, E3 ligase catalytic domains"/>
    <property type="match status" value="1"/>
</dbReference>
<dbReference type="SMART" id="SM00119">
    <property type="entry name" value="HECTc"/>
    <property type="match status" value="1"/>
</dbReference>
<dbReference type="SUPFAM" id="SSF56204">
    <property type="entry name" value="Hect, E3 ligase catalytic domain"/>
    <property type="match status" value="1"/>
</dbReference>
<keyword evidence="4 9" id="KW-0808">Transferase</keyword>
<gene>
    <name evidence="9" type="ORF">CSUI_007800</name>
</gene>
<dbReference type="GO" id="GO:0006511">
    <property type="term" value="P:ubiquitin-dependent protein catabolic process"/>
    <property type="evidence" value="ECO:0007669"/>
    <property type="project" value="TreeGrafter"/>
</dbReference>
<dbReference type="EC" id="2.3.2.26" evidence="3"/>
<feature type="domain" description="HECT" evidence="8">
    <location>
        <begin position="1"/>
        <end position="157"/>
    </location>
</feature>
<evidence type="ECO:0000313" key="10">
    <source>
        <dbReference type="Proteomes" id="UP000221165"/>
    </source>
</evidence>
<sequence length="163" mass="18834">MASHFLHLVLMSSCLAIDGSSLVQTTFTVTEDRFGDIQEIPLREGGEKEYVTDANKEVYIHLVTQRKLVDSIKSQLLALQQGLCEVIPLSLLRVFTVDEFYLLLNGQPRIDVDDWKEHTNYGGVYTPDHPVILWFWDIIRNRFSHEERSRLLQFTTGDNDTLH</sequence>
<evidence type="ECO:0000256" key="3">
    <source>
        <dbReference type="ARBA" id="ARBA00012485"/>
    </source>
</evidence>
<organism evidence="9 10">
    <name type="scientific">Cystoisospora suis</name>
    <dbReference type="NCBI Taxonomy" id="483139"/>
    <lineage>
        <taxon>Eukaryota</taxon>
        <taxon>Sar</taxon>
        <taxon>Alveolata</taxon>
        <taxon>Apicomplexa</taxon>
        <taxon>Conoidasida</taxon>
        <taxon>Coccidia</taxon>
        <taxon>Eucoccidiorida</taxon>
        <taxon>Eimeriorina</taxon>
        <taxon>Sarcocystidae</taxon>
        <taxon>Cystoisospora</taxon>
    </lineage>
</organism>
<dbReference type="AlphaFoldDB" id="A0A2C6KPQ2"/>
<dbReference type="GO" id="GO:0005737">
    <property type="term" value="C:cytoplasm"/>
    <property type="evidence" value="ECO:0007669"/>
    <property type="project" value="TreeGrafter"/>
</dbReference>
<dbReference type="PANTHER" id="PTHR11254">
    <property type="entry name" value="HECT DOMAIN UBIQUITIN-PROTEIN LIGASE"/>
    <property type="match status" value="1"/>
</dbReference>
<dbReference type="RefSeq" id="XP_067920081.1">
    <property type="nucleotide sequence ID" value="XM_068067943.1"/>
</dbReference>
<proteinExistence type="predicted"/>
<dbReference type="VEuPathDB" id="ToxoDB:CSUI_007800"/>
<reference evidence="9 10" key="1">
    <citation type="journal article" date="2017" name="Int. J. Parasitol.">
        <title>The genome of the protozoan parasite Cystoisospora suis and a reverse vaccinology approach to identify vaccine candidates.</title>
        <authorList>
            <person name="Palmieri N."/>
            <person name="Shrestha A."/>
            <person name="Ruttkowski B."/>
            <person name="Beck T."/>
            <person name="Vogl C."/>
            <person name="Tomley F."/>
            <person name="Blake D.P."/>
            <person name="Joachim A."/>
        </authorList>
    </citation>
    <scope>NUCLEOTIDE SEQUENCE [LARGE SCALE GENOMIC DNA]</scope>
    <source>
        <strain evidence="9 10">Wien I</strain>
    </source>
</reference>
<protein>
    <recommendedName>
        <fullName evidence="3">HECT-type E3 ubiquitin transferase</fullName>
        <ecNumber evidence="3">2.3.2.26</ecNumber>
    </recommendedName>
</protein>
<evidence type="ECO:0000256" key="1">
    <source>
        <dbReference type="ARBA" id="ARBA00000885"/>
    </source>
</evidence>
<evidence type="ECO:0000256" key="5">
    <source>
        <dbReference type="ARBA" id="ARBA00022786"/>
    </source>
</evidence>
<comment type="caution">
    <text evidence="6">Lacks conserved residue(s) required for the propagation of feature annotation.</text>
</comment>
<dbReference type="InterPro" id="IPR035983">
    <property type="entry name" value="Hect_E3_ubiquitin_ligase"/>
</dbReference>
<evidence type="ECO:0000256" key="7">
    <source>
        <dbReference type="SAM" id="SignalP"/>
    </source>
</evidence>
<dbReference type="PANTHER" id="PTHR11254:SF440">
    <property type="entry name" value="E3 UBIQUITIN-PROTEIN LIGASE NEDD-4"/>
    <property type="match status" value="1"/>
</dbReference>